<reference evidence="2 3" key="1">
    <citation type="journal article" date="2017" name="Antonie Van Leeuwenhoek">
        <title>Phylogenomic resolution of the bacterial genus Pantoea and its relationship with Erwinia and Tatumella.</title>
        <authorList>
            <person name="Palmer M."/>
            <person name="Steenkamp E.T."/>
            <person name="Coetzee M.P."/>
            <person name="Chan W.Y."/>
            <person name="van Zyl E."/>
            <person name="De Maayer P."/>
            <person name="Coutinho T.A."/>
            <person name="Blom J."/>
            <person name="Smits T.H."/>
            <person name="Duffy B."/>
            <person name="Venter S.N."/>
        </authorList>
    </citation>
    <scope>NUCLEOTIDE SEQUENCE [LARGE SCALE GENOMIC DNA]</scope>
    <source>
        <strain evidence="2 3">LMG 26275</strain>
    </source>
</reference>
<sequence length="472" mass="50942">MSFSATKKVDLVIVIDTSNSMADEATALSEALNRAIEVATASCPSDLRVEFLGIEGQFKNSKFEQSVRSYLNTLGVAGNSLKGRVYNTAARAGAQEDVARAVEDVSQYFDWRDGAERNLFVLGDESLEGGDMVLNNARIEACNNAIKTAIAQSVKVHTYLGTPHESTPYPSDDDEQKMIVEYKRLALRTGGEHYIYTRGVADFTQVLKDTICAGLVPPAEAIAEKQAEADRLEGKTTATDSGAQNHQGSSICEQAPEIIRAVNTLAGILDKLVDACGPKGDAGSSGGCRCNDHDHSENAAPHRHVPPTATSEAQLQPTAPDFVDATLFTDGNWNNWQAGEVGHDFDMVDYPDNKTKGIYFKTAPGKPHAGVILQKSLSGLQPNCDYIFMIRTKRVIAKLTTPKLSLRVDGKDITDVVELTVKDQWVTLQGQFTAVASTAKLEVVSHENDSNGNDYHVGRLVIANPGNAALTL</sequence>
<dbReference type="InterPro" id="IPR036465">
    <property type="entry name" value="vWFA_dom_sf"/>
</dbReference>
<evidence type="ECO:0000313" key="2">
    <source>
        <dbReference type="EMBL" id="ORM71690.1"/>
    </source>
</evidence>
<dbReference type="Proteomes" id="UP000193558">
    <property type="component" value="Unassembled WGS sequence"/>
</dbReference>
<comment type="caution">
    <text evidence="2">The sequence shown here is derived from an EMBL/GenBank/DDBJ whole genome shotgun (WGS) entry which is preliminary data.</text>
</comment>
<dbReference type="EMBL" id="MLFR01000001">
    <property type="protein sequence ID" value="ORM71690.1"/>
    <property type="molecule type" value="Genomic_DNA"/>
</dbReference>
<dbReference type="SUPFAM" id="SSF53300">
    <property type="entry name" value="vWA-like"/>
    <property type="match status" value="1"/>
</dbReference>
<dbReference type="OrthoDB" id="7061235at2"/>
<proteinExistence type="predicted"/>
<name>A0A1X1D540_9GAMM</name>
<evidence type="ECO:0000256" key="1">
    <source>
        <dbReference type="SAM" id="MobiDB-lite"/>
    </source>
</evidence>
<protein>
    <recommendedName>
        <fullName evidence="4">VWFA domain-containing protein</fullName>
    </recommendedName>
</protein>
<dbReference type="RefSeq" id="WP_084931316.1">
    <property type="nucleotide sequence ID" value="NZ_MLFR01000001.1"/>
</dbReference>
<accession>A0A1X1D540</accession>
<organism evidence="2 3">
    <name type="scientific">Pantoea rwandensis</name>
    <dbReference type="NCBI Taxonomy" id="1076550"/>
    <lineage>
        <taxon>Bacteria</taxon>
        <taxon>Pseudomonadati</taxon>
        <taxon>Pseudomonadota</taxon>
        <taxon>Gammaproteobacteria</taxon>
        <taxon>Enterobacterales</taxon>
        <taxon>Erwiniaceae</taxon>
        <taxon>Pantoea</taxon>
    </lineage>
</organism>
<feature type="region of interest" description="Disordered" evidence="1">
    <location>
        <begin position="293"/>
        <end position="313"/>
    </location>
</feature>
<dbReference type="Gene3D" id="3.40.50.410">
    <property type="entry name" value="von Willebrand factor, type A domain"/>
    <property type="match status" value="1"/>
</dbReference>
<gene>
    <name evidence="2" type="ORF">HA51_01035</name>
</gene>
<dbReference type="AlphaFoldDB" id="A0A1X1D540"/>
<evidence type="ECO:0008006" key="4">
    <source>
        <dbReference type="Google" id="ProtNLM"/>
    </source>
</evidence>
<evidence type="ECO:0000313" key="3">
    <source>
        <dbReference type="Proteomes" id="UP000193558"/>
    </source>
</evidence>